<name>A0A9P8XYI8_9PEZI</name>
<dbReference type="InterPro" id="IPR011032">
    <property type="entry name" value="GroES-like_sf"/>
</dbReference>
<evidence type="ECO:0000259" key="11">
    <source>
        <dbReference type="PROSITE" id="PS52004"/>
    </source>
</evidence>
<dbReference type="Gene3D" id="3.90.180.10">
    <property type="entry name" value="Medium-chain alcohol dehydrogenases, catalytic domain"/>
    <property type="match status" value="1"/>
</dbReference>
<dbReference type="InterPro" id="IPR013968">
    <property type="entry name" value="PKS_KR"/>
</dbReference>
<dbReference type="CDD" id="cd00833">
    <property type="entry name" value="PKS"/>
    <property type="match status" value="1"/>
</dbReference>
<dbReference type="Pfam" id="PF08240">
    <property type="entry name" value="ADH_N"/>
    <property type="match status" value="1"/>
</dbReference>
<dbReference type="InterPro" id="IPR016039">
    <property type="entry name" value="Thiolase-like"/>
</dbReference>
<dbReference type="SUPFAM" id="SSF50129">
    <property type="entry name" value="GroES-like"/>
    <property type="match status" value="1"/>
</dbReference>
<dbReference type="InterPro" id="IPR016035">
    <property type="entry name" value="Acyl_Trfase/lysoPLipase"/>
</dbReference>
<evidence type="ECO:0000256" key="9">
    <source>
        <dbReference type="SAM" id="MobiDB-lite"/>
    </source>
</evidence>
<dbReference type="Pfam" id="PF14765">
    <property type="entry name" value="PS-DH"/>
    <property type="match status" value="1"/>
</dbReference>
<dbReference type="OrthoDB" id="329835at2759"/>
<dbReference type="GO" id="GO:0006633">
    <property type="term" value="P:fatty acid biosynthetic process"/>
    <property type="evidence" value="ECO:0007669"/>
    <property type="project" value="TreeGrafter"/>
</dbReference>
<dbReference type="InterPro" id="IPR042104">
    <property type="entry name" value="PKS_dehydratase_sf"/>
</dbReference>
<dbReference type="InterPro" id="IPR013154">
    <property type="entry name" value="ADH-like_N"/>
</dbReference>
<dbReference type="Gene3D" id="3.10.129.110">
    <property type="entry name" value="Polyketide synthase dehydratase"/>
    <property type="match status" value="1"/>
</dbReference>
<dbReference type="InterPro" id="IPR020843">
    <property type="entry name" value="ER"/>
</dbReference>
<feature type="compositionally biased region" description="Polar residues" evidence="9">
    <location>
        <begin position="752"/>
        <end position="764"/>
    </location>
</feature>
<evidence type="ECO:0000259" key="12">
    <source>
        <dbReference type="PROSITE" id="PS52019"/>
    </source>
</evidence>
<gene>
    <name evidence="13" type="ORF">B0I36DRAFT_251794</name>
</gene>
<dbReference type="InterPro" id="IPR014043">
    <property type="entry name" value="Acyl_transferase_dom"/>
</dbReference>
<dbReference type="SMART" id="SM00825">
    <property type="entry name" value="PKS_KS"/>
    <property type="match status" value="1"/>
</dbReference>
<evidence type="ECO:0000256" key="2">
    <source>
        <dbReference type="ARBA" id="ARBA00022553"/>
    </source>
</evidence>
<dbReference type="Pfam" id="PF02801">
    <property type="entry name" value="Ketoacyl-synt_C"/>
    <property type="match status" value="1"/>
</dbReference>
<evidence type="ECO:0000259" key="10">
    <source>
        <dbReference type="PROSITE" id="PS50075"/>
    </source>
</evidence>
<dbReference type="Gene3D" id="3.40.366.10">
    <property type="entry name" value="Malonyl-Coenzyme A Acyl Carrier Protein, domain 2"/>
    <property type="match status" value="1"/>
</dbReference>
<keyword evidence="5" id="KW-0560">Oxidoreductase</keyword>
<dbReference type="Pfam" id="PF00698">
    <property type="entry name" value="Acyl_transf_1"/>
    <property type="match status" value="1"/>
</dbReference>
<dbReference type="InterPro" id="IPR013217">
    <property type="entry name" value="Methyltransf_12"/>
</dbReference>
<dbReference type="InterPro" id="IPR057326">
    <property type="entry name" value="KR_dom"/>
</dbReference>
<comment type="caution">
    <text evidence="13">The sequence shown here is derived from an EMBL/GenBank/DDBJ whole genome shotgun (WGS) entry which is preliminary data.</text>
</comment>
<dbReference type="InterPro" id="IPR020806">
    <property type="entry name" value="PKS_PP-bd"/>
</dbReference>
<evidence type="ECO:0000313" key="14">
    <source>
        <dbReference type="Proteomes" id="UP000756346"/>
    </source>
</evidence>
<dbReference type="Pfam" id="PF21089">
    <property type="entry name" value="PKS_DH_N"/>
    <property type="match status" value="1"/>
</dbReference>
<dbReference type="Pfam" id="PF00109">
    <property type="entry name" value="ketoacyl-synt"/>
    <property type="match status" value="1"/>
</dbReference>
<feature type="domain" description="Carrier" evidence="10">
    <location>
        <begin position="2432"/>
        <end position="2510"/>
    </location>
</feature>
<dbReference type="Pfam" id="PF16197">
    <property type="entry name" value="KAsynt_C_assoc"/>
    <property type="match status" value="1"/>
</dbReference>
<dbReference type="Proteomes" id="UP000756346">
    <property type="component" value="Unassembled WGS sequence"/>
</dbReference>
<evidence type="ECO:0000256" key="3">
    <source>
        <dbReference type="ARBA" id="ARBA00022679"/>
    </source>
</evidence>
<dbReference type="SUPFAM" id="SSF51735">
    <property type="entry name" value="NAD(P)-binding Rossmann-fold domains"/>
    <property type="match status" value="2"/>
</dbReference>
<dbReference type="CDD" id="cd05195">
    <property type="entry name" value="enoyl_red"/>
    <property type="match status" value="1"/>
</dbReference>
<dbReference type="PANTHER" id="PTHR43775:SF28">
    <property type="entry name" value="SYNTHASE, PUTATIVE-RELATED"/>
    <property type="match status" value="1"/>
</dbReference>
<dbReference type="InterPro" id="IPR049551">
    <property type="entry name" value="PKS_DH_C"/>
</dbReference>
<dbReference type="GeneID" id="70180186"/>
<dbReference type="InterPro" id="IPR029063">
    <property type="entry name" value="SAM-dependent_MTases_sf"/>
</dbReference>
<dbReference type="SMART" id="SM00829">
    <property type="entry name" value="PKS_ER"/>
    <property type="match status" value="1"/>
</dbReference>
<dbReference type="Gene3D" id="3.40.47.10">
    <property type="match status" value="1"/>
</dbReference>
<dbReference type="Gene3D" id="3.40.50.150">
    <property type="entry name" value="Vaccinia Virus protein VP39"/>
    <property type="match status" value="1"/>
</dbReference>
<dbReference type="SUPFAM" id="SSF53335">
    <property type="entry name" value="S-adenosyl-L-methionine-dependent methyltransferases"/>
    <property type="match status" value="1"/>
</dbReference>
<dbReference type="SMART" id="SM00826">
    <property type="entry name" value="PKS_DH"/>
    <property type="match status" value="1"/>
</dbReference>
<dbReference type="InterPro" id="IPR049900">
    <property type="entry name" value="PKS_mFAS_DH"/>
</dbReference>
<dbReference type="Gene3D" id="3.30.70.3290">
    <property type="match status" value="1"/>
</dbReference>
<dbReference type="InterPro" id="IPR014030">
    <property type="entry name" value="Ketoacyl_synth_N"/>
</dbReference>
<evidence type="ECO:0000256" key="7">
    <source>
        <dbReference type="ARBA" id="ARBA00023315"/>
    </source>
</evidence>
<dbReference type="SUPFAM" id="SSF53901">
    <property type="entry name" value="Thiolase-like"/>
    <property type="match status" value="1"/>
</dbReference>
<evidence type="ECO:0000256" key="1">
    <source>
        <dbReference type="ARBA" id="ARBA00022450"/>
    </source>
</evidence>
<dbReference type="InterPro" id="IPR020807">
    <property type="entry name" value="PKS_DH"/>
</dbReference>
<dbReference type="Gene3D" id="3.40.50.720">
    <property type="entry name" value="NAD(P)-binding Rossmann-like Domain"/>
    <property type="match status" value="2"/>
</dbReference>
<keyword evidence="7" id="KW-0012">Acyltransferase</keyword>
<dbReference type="FunFam" id="3.40.50.720:FF:000209">
    <property type="entry name" value="Polyketide synthase Pks12"/>
    <property type="match status" value="1"/>
</dbReference>
<proteinExistence type="predicted"/>
<evidence type="ECO:0000313" key="13">
    <source>
        <dbReference type="EMBL" id="KAH7021375.1"/>
    </source>
</evidence>
<evidence type="ECO:0000256" key="6">
    <source>
        <dbReference type="ARBA" id="ARBA00023268"/>
    </source>
</evidence>
<dbReference type="SUPFAM" id="SSF52151">
    <property type="entry name" value="FabD/lysophospholipase-like"/>
    <property type="match status" value="1"/>
</dbReference>
<feature type="domain" description="Ketosynthase family 3 (KS3)" evidence="11">
    <location>
        <begin position="2"/>
        <end position="422"/>
    </location>
</feature>
<accession>A0A9P8XYI8</accession>
<dbReference type="InterPro" id="IPR032821">
    <property type="entry name" value="PKS_assoc"/>
</dbReference>
<dbReference type="InterPro" id="IPR036291">
    <property type="entry name" value="NAD(P)-bd_dom_sf"/>
</dbReference>
<dbReference type="PROSITE" id="PS52004">
    <property type="entry name" value="KS3_2"/>
    <property type="match status" value="1"/>
</dbReference>
<feature type="active site" description="Proton donor; for dehydratase activity" evidence="8">
    <location>
        <position position="1134"/>
    </location>
</feature>
<protein>
    <submittedName>
        <fullName evidence="13">KR domain-containing protein</fullName>
    </submittedName>
</protein>
<keyword evidence="4" id="KW-0521">NADP</keyword>
<evidence type="ECO:0000256" key="4">
    <source>
        <dbReference type="ARBA" id="ARBA00022857"/>
    </source>
</evidence>
<dbReference type="PROSITE" id="PS52019">
    <property type="entry name" value="PKS_MFAS_DH"/>
    <property type="match status" value="1"/>
</dbReference>
<dbReference type="InterPro" id="IPR001227">
    <property type="entry name" value="Ac_transferase_dom_sf"/>
</dbReference>
<sequence length="2511" mass="273341">MAEPIAICGMALRLPAGVSTPSQFWEFLVNKRDAQGPIPGTRYSAAKYFSKAGKAGFVKAERGYFLDESVDLGGLDTTLFTMPKNEVERADPQQRILLELTRECLESAGEVNYRGKQIGTFVGSFGEDWSSLFAKDDQVPAVYKVTGYGDFVLSNRLAYEYDLRGPSMTIRTGCSSALIGLHQACLAIRAGDCDSAIVGGSNLLLAPGLTSDLSEQMVLSPTGSCKTFDADADGYARGEAVNVIYVKRLTEAIRDGNPVRAVIRGTYSNSDGKKSGLTMPSFEGHAALIRKTYQVAGIADPAATPFVECHGTGTSVGDPIETRAVAQVFGDRGVYIGSVKPNVGHSEGASGLTSLIKVVLALEHRSIPPNIKFNNLNPKIPFKEKKLVVPTELTPWPEDRVERASVNSFGIGGANTHVVIDSAQSFLGCKSVAPMVNSGVQHTAADPHLVVLSANTSDSLRRQIENHRRYLEDNTHLLPEIAYILSARRDHLPYRTFAVVGQSAEINTSPTIKVTNTILPRLAFVFTGQGAQWAQMGSELLTSSSIPAFAKTIRRLDATLSRLQDGPSWSIADELTKTKGESNVSQAAYSQPLCTAVQIALVDVLTEYGIRAHAVVGHSSGELAAAYAAGKLTGEEAIIAAYYRGVVSKHAKRSGAMAALGMSWEDVKPLLLHGVVVACENSPANVTISGDREQLASVLAAVKERDASTFARELKVDKAYHLHHMEEVGELYESLLVPHLKGDSDSALKPTEGTSRDTAPPSMFSSVTGQQLLKMHSTGSRYWRSNLESPVLFRKAVGSLVEHHANGPGQGVPLVFLELGPHSALAGPLRQTLAEREMNAPYSSCLIRDKNAVKTLLAALGQLWQQNVSIDFGRLTNPHGMRDVATDLPTYPWQHDHSLLFETRLQKLWRSPRARKHEILGVRVIESTDNEPLWRNVLHLAAVPWLRDHNVKGDIVFPCAGYVGMIGEAIRQLTAITDGGNDAETPFTGFSIRGMVIDTAMLLSESRSTEVLTSLTRHRLTDSLESDRWDFVVSSHNGAVWTKHCAGQVCSMSPLPTAEEAATVEKCLNSKFPRHVEASKWYKVMREVGGNYGPTFQGLDNITCSTTGNEASATAKHTVQDAEEFYAVHPTKIDFFLQLLAAAAIQGVGHRMRTMAVPTYIAQLDVHVAESELTLSVSATASASGVITGGGTGCSRDLVDGKSHLVLNVCGVKISPLHGDISDDNPDPHAGARMHWREDIDFADMPSMVIHNDDQLAYADDMQELTALCIRDSLRLLDAEGLLEPPTDHLRKFLDWMRRQPLPKTDTTVDSLLTVLRPTDLECVALALQQVLNNIVPLFRGTVDSLEVLMQDGILTDVYKMINWSKRPRLFQALAHANPRMRILEIGAGTGGTTEILLGNFQAMQTSHSHRMYGSYTYTDISAGFFGAAQERFKQHVDNMEFRVLDISKDPCEQGFEEHGYDLVVASNVLHATPSLVSTLRNVRRLLKPEGRLYIEELSSEHKPWNYIMGILPGWWLGEADGRPDEPYVTPERWDIELRKAGFGGIENFALDCPGGKHSHVFLLARPYVDCARAKDVTVIFNAASEPQATVLERCLTSAGYSVALHDFDETGNNSAPVEKDIVSVLDLAEPFLDEISPARLKAFQDLMRGVSRSGTGILWLTRPSQLEGQCSDPRWAQIQGAARTIRAELVLDLATCEVETLDENLCPIVERVLGKFMRRRNTERDERLDPEFEYAIGLHGSVSVPRIYPFNIADELRAATASLPLAETASSRLEIDKPGRLSTLHWVSLDTGSPGDDELLIEPRAVGINFRDILGVMGIVNIIGLGLEHAGIVRAVGSNVEGDIKLGDRVMVMGGYGLTSMAKVSKYQCVKIPDSLSFVDAATMATVFATVIYGLLDIGRMRGGQTILIHSACGGVGLAALQIARMVGAGQIYCTVSSEAKKSYLQTELGIPHENIFYSRDVSFRANLMRATNGRGVDLVLNSLSGELLHASWECVAEFGTMVEIGKRDLLGHGRLALEPFLLNRSYQCVDLSHLIEHRPTEGQRLLKLVIQYYREGYIEPISPIIIFPVEEVRECFLHMQKGQHIGKIVVDMQAKYEGVAGAVATSARPFTFQFDSGAAYILVVGLGGLGRAVSTWMVENGARHLIYLGRTAGASAHDVAFMEELRSQGCSVASVPGSVTILADVEQAVAAAGTRPLKGIINMSMVLRDHNFATMSHEDWESATAPKVRGTWNLHKATVNTKLDFFLLFSSVSATYGHRGQANYAAANTFLDAFVRYRHGCGLPAQSVNVGIMLDHGYVADNDSIRERLVSRGNYGIHISELLDSLSAVLAAPVGPKLSTSSIAGSCTTATRAQLGLGIRSTLSMRDSSNRVIFKTDQRMAVYWNDEAGDTAAQGRVKSSSAQAGKIAALIATARNDDPSVLSAPETAEFMARQIAGQLLALLLRPLADDEIEAIDVSRPPQDLGLDSLVAIELRSWWKATLQFDVSVLELLALPTLLAIGQRAVDGLK</sequence>
<dbReference type="Pfam" id="PF13602">
    <property type="entry name" value="ADH_zinc_N_2"/>
    <property type="match status" value="1"/>
</dbReference>
<dbReference type="Pfam" id="PF08659">
    <property type="entry name" value="KR"/>
    <property type="match status" value="1"/>
</dbReference>
<dbReference type="SUPFAM" id="SSF47336">
    <property type="entry name" value="ACP-like"/>
    <property type="match status" value="1"/>
</dbReference>
<dbReference type="SUPFAM" id="SSF55048">
    <property type="entry name" value="Probable ACP-binding domain of malonyl-CoA ACP transacylase"/>
    <property type="match status" value="1"/>
</dbReference>
<dbReference type="CDD" id="cd02440">
    <property type="entry name" value="AdoMet_MTases"/>
    <property type="match status" value="1"/>
</dbReference>
<keyword evidence="3" id="KW-0808">Transferase</keyword>
<dbReference type="InterPro" id="IPR050091">
    <property type="entry name" value="PKS_NRPS_Biosynth_Enz"/>
</dbReference>
<organism evidence="13 14">
    <name type="scientific">Microdochium trichocladiopsis</name>
    <dbReference type="NCBI Taxonomy" id="1682393"/>
    <lineage>
        <taxon>Eukaryota</taxon>
        <taxon>Fungi</taxon>
        <taxon>Dikarya</taxon>
        <taxon>Ascomycota</taxon>
        <taxon>Pezizomycotina</taxon>
        <taxon>Sordariomycetes</taxon>
        <taxon>Xylariomycetidae</taxon>
        <taxon>Xylariales</taxon>
        <taxon>Microdochiaceae</taxon>
        <taxon>Microdochium</taxon>
    </lineage>
</organism>
<dbReference type="Pfam" id="PF00550">
    <property type="entry name" value="PP-binding"/>
    <property type="match status" value="1"/>
</dbReference>
<dbReference type="EMBL" id="JAGTJQ010000010">
    <property type="protein sequence ID" value="KAH7021375.1"/>
    <property type="molecule type" value="Genomic_DNA"/>
</dbReference>
<feature type="region of interest" description="Disordered" evidence="9">
    <location>
        <begin position="743"/>
        <end position="764"/>
    </location>
</feature>
<reference evidence="13" key="1">
    <citation type="journal article" date="2021" name="Nat. Commun.">
        <title>Genetic determinants of endophytism in the Arabidopsis root mycobiome.</title>
        <authorList>
            <person name="Mesny F."/>
            <person name="Miyauchi S."/>
            <person name="Thiergart T."/>
            <person name="Pickel B."/>
            <person name="Atanasova L."/>
            <person name="Karlsson M."/>
            <person name="Huettel B."/>
            <person name="Barry K.W."/>
            <person name="Haridas S."/>
            <person name="Chen C."/>
            <person name="Bauer D."/>
            <person name="Andreopoulos W."/>
            <person name="Pangilinan J."/>
            <person name="LaButti K."/>
            <person name="Riley R."/>
            <person name="Lipzen A."/>
            <person name="Clum A."/>
            <person name="Drula E."/>
            <person name="Henrissat B."/>
            <person name="Kohler A."/>
            <person name="Grigoriev I.V."/>
            <person name="Martin F.M."/>
            <person name="Hacquard S."/>
        </authorList>
    </citation>
    <scope>NUCLEOTIDE SEQUENCE</scope>
    <source>
        <strain evidence="13">MPI-CAGE-CH-0230</strain>
    </source>
</reference>
<dbReference type="GO" id="GO:0044550">
    <property type="term" value="P:secondary metabolite biosynthetic process"/>
    <property type="evidence" value="ECO:0007669"/>
    <property type="project" value="TreeGrafter"/>
</dbReference>
<dbReference type="GO" id="GO:0031177">
    <property type="term" value="F:phosphopantetheine binding"/>
    <property type="evidence" value="ECO:0007669"/>
    <property type="project" value="InterPro"/>
</dbReference>
<dbReference type="SMART" id="SM00827">
    <property type="entry name" value="PKS_AT"/>
    <property type="match status" value="1"/>
</dbReference>
<feature type="region of interest" description="N-terminal hotdog fold" evidence="8">
    <location>
        <begin position="917"/>
        <end position="1056"/>
    </location>
</feature>
<keyword evidence="6" id="KW-0511">Multifunctional enzyme</keyword>
<keyword evidence="14" id="KW-1185">Reference proteome</keyword>
<feature type="active site" description="Proton acceptor; for dehydratase activity" evidence="8">
    <location>
        <position position="949"/>
    </location>
</feature>
<dbReference type="InterPro" id="IPR014031">
    <property type="entry name" value="Ketoacyl_synth_C"/>
</dbReference>
<dbReference type="PANTHER" id="PTHR43775">
    <property type="entry name" value="FATTY ACID SYNTHASE"/>
    <property type="match status" value="1"/>
</dbReference>
<dbReference type="InterPro" id="IPR016036">
    <property type="entry name" value="Malonyl_transacylase_ACP-bd"/>
</dbReference>
<dbReference type="InterPro" id="IPR049552">
    <property type="entry name" value="PKS_DH_N"/>
</dbReference>
<feature type="domain" description="PKS/mFAS DH" evidence="12">
    <location>
        <begin position="917"/>
        <end position="1223"/>
    </location>
</feature>
<evidence type="ECO:0000256" key="8">
    <source>
        <dbReference type="PROSITE-ProRule" id="PRU01363"/>
    </source>
</evidence>
<dbReference type="GO" id="GO:0004312">
    <property type="term" value="F:fatty acid synthase activity"/>
    <property type="evidence" value="ECO:0007669"/>
    <property type="project" value="TreeGrafter"/>
</dbReference>
<dbReference type="SMART" id="SM00822">
    <property type="entry name" value="PKS_KR"/>
    <property type="match status" value="1"/>
</dbReference>
<evidence type="ECO:0000256" key="5">
    <source>
        <dbReference type="ARBA" id="ARBA00023002"/>
    </source>
</evidence>
<dbReference type="GO" id="GO:1901336">
    <property type="term" value="P:lactone biosynthetic process"/>
    <property type="evidence" value="ECO:0007669"/>
    <property type="project" value="UniProtKB-ARBA"/>
</dbReference>
<keyword evidence="2" id="KW-0597">Phosphoprotein</keyword>
<dbReference type="RefSeq" id="XP_046007576.1">
    <property type="nucleotide sequence ID" value="XM_046150640.1"/>
</dbReference>
<dbReference type="InterPro" id="IPR009081">
    <property type="entry name" value="PP-bd_ACP"/>
</dbReference>
<feature type="region of interest" description="C-terminal hotdog fold" evidence="8">
    <location>
        <begin position="1073"/>
        <end position="1223"/>
    </location>
</feature>
<dbReference type="InterPro" id="IPR020841">
    <property type="entry name" value="PKS_Beta-ketoAc_synthase_dom"/>
</dbReference>
<dbReference type="GO" id="GO:0016491">
    <property type="term" value="F:oxidoreductase activity"/>
    <property type="evidence" value="ECO:0007669"/>
    <property type="project" value="UniProtKB-KW"/>
</dbReference>
<dbReference type="InterPro" id="IPR036736">
    <property type="entry name" value="ACP-like_sf"/>
</dbReference>
<dbReference type="SMART" id="SM00823">
    <property type="entry name" value="PKS_PP"/>
    <property type="match status" value="1"/>
</dbReference>
<dbReference type="Pfam" id="PF08242">
    <property type="entry name" value="Methyltransf_12"/>
    <property type="match status" value="1"/>
</dbReference>
<dbReference type="PROSITE" id="PS50075">
    <property type="entry name" value="CARRIER"/>
    <property type="match status" value="1"/>
</dbReference>
<keyword evidence="1" id="KW-0596">Phosphopantetheine</keyword>